<dbReference type="InterPro" id="IPR000424">
    <property type="entry name" value="Primosome_PriB/ssb"/>
</dbReference>
<dbReference type="AlphaFoldDB" id="A0A7X5TT88"/>
<dbReference type="Pfam" id="PF00436">
    <property type="entry name" value="SSB"/>
    <property type="match status" value="1"/>
</dbReference>
<sequence>MNDTLNITGVVATTPRHVVTTEGLAIASFRLASAQRRYNRATNTWSDGDTNWYTVTAFRQLAINIAASIHRGERVVLSGRLRLKPWQNGDKNGLNVEIDADSVGHDLNWGTSAFARVQHASSPDALAAQTNNHGGQGESPPATATESDAWATLPDQATSIQAGDGERFDQGVDNQRTVRDPRRSQQQGVHTETVTGPSTELPEAAVPF</sequence>
<evidence type="ECO:0000313" key="5">
    <source>
        <dbReference type="Proteomes" id="UP000541033"/>
    </source>
</evidence>
<dbReference type="Gene3D" id="2.40.50.140">
    <property type="entry name" value="Nucleic acid-binding proteins"/>
    <property type="match status" value="1"/>
</dbReference>
<name>A0A7X5TT88_9MICO</name>
<evidence type="ECO:0000256" key="3">
    <source>
        <dbReference type="SAM" id="MobiDB-lite"/>
    </source>
</evidence>
<evidence type="ECO:0000313" key="4">
    <source>
        <dbReference type="EMBL" id="NIH53048.1"/>
    </source>
</evidence>
<dbReference type="Proteomes" id="UP000541033">
    <property type="component" value="Unassembled WGS sequence"/>
</dbReference>
<evidence type="ECO:0000256" key="2">
    <source>
        <dbReference type="PROSITE-ProRule" id="PRU00252"/>
    </source>
</evidence>
<dbReference type="CDD" id="cd04496">
    <property type="entry name" value="SSB_OBF"/>
    <property type="match status" value="1"/>
</dbReference>
<keyword evidence="1 2" id="KW-0238">DNA-binding</keyword>
<dbReference type="InterPro" id="IPR012340">
    <property type="entry name" value="NA-bd_OB-fold"/>
</dbReference>
<dbReference type="EMBL" id="JAAMOX010000001">
    <property type="protein sequence ID" value="NIH53048.1"/>
    <property type="molecule type" value="Genomic_DNA"/>
</dbReference>
<keyword evidence="5" id="KW-1185">Reference proteome</keyword>
<proteinExistence type="predicted"/>
<reference evidence="4 5" key="1">
    <citation type="submission" date="2020-02" db="EMBL/GenBank/DDBJ databases">
        <title>Sequencing the genomes of 1000 actinobacteria strains.</title>
        <authorList>
            <person name="Klenk H.-P."/>
        </authorList>
    </citation>
    <scope>NUCLEOTIDE SEQUENCE [LARGE SCALE GENOMIC DNA]</scope>
    <source>
        <strain evidence="4 5">DSM 27960</strain>
    </source>
</reference>
<dbReference type="SUPFAM" id="SSF50249">
    <property type="entry name" value="Nucleic acid-binding proteins"/>
    <property type="match status" value="1"/>
</dbReference>
<organism evidence="4 5">
    <name type="scientific">Lysinibacter cavernae</name>
    <dbReference type="NCBI Taxonomy" id="1640652"/>
    <lineage>
        <taxon>Bacteria</taxon>
        <taxon>Bacillati</taxon>
        <taxon>Actinomycetota</taxon>
        <taxon>Actinomycetes</taxon>
        <taxon>Micrococcales</taxon>
        <taxon>Microbacteriaceae</taxon>
        <taxon>Lysinibacter</taxon>
    </lineage>
</organism>
<feature type="compositionally biased region" description="Polar residues" evidence="3">
    <location>
        <begin position="184"/>
        <end position="198"/>
    </location>
</feature>
<dbReference type="PROSITE" id="PS50935">
    <property type="entry name" value="SSB"/>
    <property type="match status" value="1"/>
</dbReference>
<feature type="region of interest" description="Disordered" evidence="3">
    <location>
        <begin position="126"/>
        <end position="145"/>
    </location>
</feature>
<feature type="compositionally biased region" description="Basic and acidic residues" evidence="3">
    <location>
        <begin position="164"/>
        <end position="183"/>
    </location>
</feature>
<protein>
    <submittedName>
        <fullName evidence="4">Single-strand DNA-binding protein</fullName>
    </submittedName>
</protein>
<dbReference type="GO" id="GO:0003697">
    <property type="term" value="F:single-stranded DNA binding"/>
    <property type="evidence" value="ECO:0007669"/>
    <property type="project" value="InterPro"/>
</dbReference>
<gene>
    <name evidence="4" type="ORF">FHX76_000916</name>
</gene>
<feature type="region of interest" description="Disordered" evidence="3">
    <location>
        <begin position="159"/>
        <end position="208"/>
    </location>
</feature>
<comment type="caution">
    <text evidence="4">The sequence shown here is derived from an EMBL/GenBank/DDBJ whole genome shotgun (WGS) entry which is preliminary data.</text>
</comment>
<accession>A0A7X5TT88</accession>
<evidence type="ECO:0000256" key="1">
    <source>
        <dbReference type="ARBA" id="ARBA00023125"/>
    </source>
</evidence>
<dbReference type="RefSeq" id="WP_167148345.1">
    <property type="nucleotide sequence ID" value="NZ_JAAMOX010000001.1"/>
</dbReference>